<dbReference type="RefSeq" id="WP_147881847.1">
    <property type="nucleotide sequence ID" value="NZ_VOUQ01000008.1"/>
</dbReference>
<gene>
    <name evidence="2" type="ORF">FOT62_16435</name>
</gene>
<sequence length="555" mass="60169">MKPVVTLKIGAVDATVSAYEVVTDLNDTGRGFVTAKIEDDATGAIVRLDLGYNDNSYRWFTGYVERDQASDNGFRRLFVREMTGIFEKRWPLSMQHPTLRQVTQALNQASGIEFVLPVADYVDTPIPHFVHSGTGWQLLNTLGRAFGIDDYIWQQLPDGSVWLGRWQDSRFAGLPVDIPAEFASSTGAGNSLTVPLIPSVRPGALVNGQRITRVAIKDGDMTLTWTPLDASGQPKIKPAFQRQLEQLNPEIAAGLHLPKLARVENYSEPAELGDIADPFRPKYAVGVQLLDENGQDSKGTPTYPAVQLPVTMGGDESGFMQYPQPGTLVELAFQDGRQDKPFIRQVLPSNASLPAIAPGEQLQQQRAEVFQRVTAPGDWHRETDQAIREVSASRTVEADKETRKVIDREITVQADDSKTVLGTARTTAGAVTHIARGDYTVGTSANLKTAAKAADEKIAQSKSVDIGGALTERIAGLRQSISTVLQLQAGKTTIGDGTTNLLTLLMETLDLIDTLAQRTAEHTHSNTGTPTNASEIAQASSTATDLKGKYGHLIG</sequence>
<dbReference type="SUPFAM" id="SSF69255">
    <property type="entry name" value="gp5 N-terminal domain-like"/>
    <property type="match status" value="1"/>
</dbReference>
<feature type="region of interest" description="Disordered" evidence="1">
    <location>
        <begin position="520"/>
        <end position="541"/>
    </location>
</feature>
<name>A0A5C7CBJ7_SERMA</name>
<dbReference type="AlphaFoldDB" id="A0A5C7CBJ7"/>
<protein>
    <recommendedName>
        <fullName evidence="4">Phage protein</fullName>
    </recommendedName>
</protein>
<accession>A0A5C7CBJ7</accession>
<evidence type="ECO:0000313" key="2">
    <source>
        <dbReference type="EMBL" id="TXE32342.1"/>
    </source>
</evidence>
<feature type="compositionally biased region" description="Polar residues" evidence="1">
    <location>
        <begin position="525"/>
        <end position="541"/>
    </location>
</feature>
<comment type="caution">
    <text evidence="2">The sequence shown here is derived from an EMBL/GenBank/DDBJ whole genome shotgun (WGS) entry which is preliminary data.</text>
</comment>
<reference evidence="2 3" key="1">
    <citation type="submission" date="2019-07" db="EMBL/GenBank/DDBJ databases">
        <title>Serratia strains were isolated from fresh produce.</title>
        <authorList>
            <person name="Cho G.-S."/>
            <person name="Stein M."/>
            <person name="Lee W."/>
            <person name="Suh S.H."/>
            <person name="Franz C.M.A.P."/>
        </authorList>
    </citation>
    <scope>NUCLEOTIDE SEQUENCE [LARGE SCALE GENOMIC DNA]</scope>
    <source>
        <strain evidence="2 3">S16</strain>
    </source>
</reference>
<proteinExistence type="predicted"/>
<evidence type="ECO:0008006" key="4">
    <source>
        <dbReference type="Google" id="ProtNLM"/>
    </source>
</evidence>
<dbReference type="EMBL" id="VOUQ01000008">
    <property type="protein sequence ID" value="TXE32342.1"/>
    <property type="molecule type" value="Genomic_DNA"/>
</dbReference>
<evidence type="ECO:0000256" key="1">
    <source>
        <dbReference type="SAM" id="MobiDB-lite"/>
    </source>
</evidence>
<organism evidence="2 3">
    <name type="scientific">Serratia marcescens</name>
    <dbReference type="NCBI Taxonomy" id="615"/>
    <lineage>
        <taxon>Bacteria</taxon>
        <taxon>Pseudomonadati</taxon>
        <taxon>Pseudomonadota</taxon>
        <taxon>Gammaproteobacteria</taxon>
        <taxon>Enterobacterales</taxon>
        <taxon>Yersiniaceae</taxon>
        <taxon>Serratia</taxon>
    </lineage>
</organism>
<dbReference type="Proteomes" id="UP000321126">
    <property type="component" value="Unassembled WGS sequence"/>
</dbReference>
<evidence type="ECO:0000313" key="3">
    <source>
        <dbReference type="Proteomes" id="UP000321126"/>
    </source>
</evidence>
<dbReference type="SUPFAM" id="SSF69349">
    <property type="entry name" value="Phage fibre proteins"/>
    <property type="match status" value="1"/>
</dbReference>